<dbReference type="KEGG" id="sbro:GQF42_40700"/>
<dbReference type="Proteomes" id="UP000436138">
    <property type="component" value="Chromosome"/>
</dbReference>
<evidence type="ECO:0000313" key="3">
    <source>
        <dbReference type="EMBL" id="QHA08747.1"/>
    </source>
</evidence>
<evidence type="ECO:0000256" key="2">
    <source>
        <dbReference type="SAM" id="MobiDB-lite"/>
    </source>
</evidence>
<feature type="region of interest" description="Disordered" evidence="2">
    <location>
        <begin position="410"/>
        <end position="466"/>
    </location>
</feature>
<feature type="compositionally biased region" description="Basic residues" evidence="2">
    <location>
        <begin position="963"/>
        <end position="972"/>
    </location>
</feature>
<feature type="region of interest" description="Disordered" evidence="2">
    <location>
        <begin position="931"/>
        <end position="972"/>
    </location>
</feature>
<keyword evidence="4" id="KW-1185">Reference proteome</keyword>
<accession>A0A6I6NLE6</accession>
<reference evidence="3 4" key="1">
    <citation type="submission" date="2019-12" db="EMBL/GenBank/DDBJ databases">
        <title>Streptomyces sp. strain T44 isolated from rhizosphere soil of Broussonetia papyrifera.</title>
        <authorList>
            <person name="Mo P."/>
        </authorList>
    </citation>
    <scope>NUCLEOTIDE SEQUENCE [LARGE SCALE GENOMIC DNA]</scope>
    <source>
        <strain evidence="3 4">T44</strain>
    </source>
</reference>
<proteinExistence type="predicted"/>
<feature type="coiled-coil region" evidence="1">
    <location>
        <begin position="108"/>
        <end position="135"/>
    </location>
</feature>
<protein>
    <submittedName>
        <fullName evidence="3">Lantibiotic dehydratase</fullName>
    </submittedName>
</protein>
<evidence type="ECO:0000256" key="1">
    <source>
        <dbReference type="SAM" id="Coils"/>
    </source>
</evidence>
<dbReference type="RefSeq" id="WP_158928459.1">
    <property type="nucleotide sequence ID" value="NZ_CP047020.1"/>
</dbReference>
<dbReference type="EMBL" id="CP047020">
    <property type="protein sequence ID" value="QHA08747.1"/>
    <property type="molecule type" value="Genomic_DNA"/>
</dbReference>
<name>A0A6I6NLE6_9ACTN</name>
<sequence length="972" mass="102622">MAQDPTLGGTALLRVAGMPLAAWTQAGSPDLFARLAEHTRDRERRAERARALAERLGATVVPHPGLTAADRRAVLALRRRLHSGAAPGPAGCRLLERLPAARDLTPEAVLLCAEAESAEKALREVERTVAAERARVGALGWALVCTSPVMRAFLQEAAPGVPADVVRRLAEGESWEGQRLRKRGAYLWRALGRAAAKTTPRGWAGQVVPLPVAPTAAHHGHGSRLLPAGATLGALAAEAVENVHLLRGRLGALDLRASAPATLVAPAPLHFLDPAGDATQTGTGVLRCWVIDQHQRGRMRQVVLRRTRPLDAVLAQLADGPRTLGDVEAALLGTAAIRAADPGPAVLRGFLAHLVELGVLQVCAAPRRRSTAWLPARQVLERNVLPRPAPTPAAQRGAALRAHDGDVVARHGGATGAAAPSGGRSAAVGSAPSPGRDRDAAAAARMPPPGHDHGADAPVPRGDCAAAAHTGGSGAWFIDSYRTVSAAVPREAVDRVQRGLRIAARVARLQEADRIPATRTRAPAPELAALDERPRPLGEILARNLPDGSCPPPSPQTPRRYTGWHPAETTDSGYALLLAHLAAHTGEEQVDLDDELLDGLGAPPARTALPPWPLDCLLRPLPGPGPVAVLETASPAGILDARFADALHTLFGGYANPTGYRAFLSGVERLTGARFVELLVPPLAERAANAVRRPVVTEWWTGDPDPAPYQGPAGSSARYLALDRITLRRHGAQVIAEADGRRILPVHHATRSPLPPYDVLVRLLMAAGHPAASRVMRLDGTIEALPGAERLPRVTVGGDLVVSPAVWRVPRTRLWRPGDGDLAKARALGALRLGAGLPRFAFVRAVPRAKPVPVDFESLTALHQLERICAHQPGPELVVEEMLPAPGQLLLRDPLHEGAAVAAQLLLRLPHEQSAGELAALAAAALRGATDVPGARPSAAGRHRGGAHPSRPLKEDSNARNHATQRPRRPHR</sequence>
<feature type="compositionally biased region" description="Low complexity" evidence="2">
    <location>
        <begin position="416"/>
        <end position="434"/>
    </location>
</feature>
<evidence type="ECO:0000313" key="4">
    <source>
        <dbReference type="Proteomes" id="UP000436138"/>
    </source>
</evidence>
<gene>
    <name evidence="3" type="ORF">GQF42_40700</name>
</gene>
<dbReference type="AlphaFoldDB" id="A0A6I6NLE6"/>
<keyword evidence="1" id="KW-0175">Coiled coil</keyword>
<organism evidence="3 4">
    <name type="scientific">Streptomyces broussonetiae</name>
    <dbReference type="NCBI Taxonomy" id="2686304"/>
    <lineage>
        <taxon>Bacteria</taxon>
        <taxon>Bacillati</taxon>
        <taxon>Actinomycetota</taxon>
        <taxon>Actinomycetes</taxon>
        <taxon>Kitasatosporales</taxon>
        <taxon>Streptomycetaceae</taxon>
        <taxon>Streptomyces</taxon>
    </lineage>
</organism>